<dbReference type="InterPro" id="IPR044750">
    <property type="entry name" value="C2_SRC2/BAP"/>
</dbReference>
<sequence length="179" mass="19966">MAANSRTLEITVISAENLKLDRKPIKKNSSVTVRTDTNCQFRTTDMDTDGGSYPRWNEKLVLDLPEHSRYLTVEVQCKTSYAVRTVGTATIPASDFVGGYVPEGYLHFLSYRLRDHRGERNGIINISVRMKVPEMYACSSSTTSSHSRMGFPGAENNNFGGGVATGVPVWYGAYQKKHY</sequence>
<gene>
    <name evidence="2" type="ORF">DVH24_014557</name>
</gene>
<accession>A0A498KLD4</accession>
<dbReference type="SUPFAM" id="SSF49562">
    <property type="entry name" value="C2 domain (Calcium/lipid-binding domain, CaLB)"/>
    <property type="match status" value="1"/>
</dbReference>
<dbReference type="SMART" id="SM00239">
    <property type="entry name" value="C2"/>
    <property type="match status" value="1"/>
</dbReference>
<organism evidence="2 3">
    <name type="scientific">Malus domestica</name>
    <name type="common">Apple</name>
    <name type="synonym">Pyrus malus</name>
    <dbReference type="NCBI Taxonomy" id="3750"/>
    <lineage>
        <taxon>Eukaryota</taxon>
        <taxon>Viridiplantae</taxon>
        <taxon>Streptophyta</taxon>
        <taxon>Embryophyta</taxon>
        <taxon>Tracheophyta</taxon>
        <taxon>Spermatophyta</taxon>
        <taxon>Magnoliopsida</taxon>
        <taxon>eudicotyledons</taxon>
        <taxon>Gunneridae</taxon>
        <taxon>Pentapetalae</taxon>
        <taxon>rosids</taxon>
        <taxon>fabids</taxon>
        <taxon>Rosales</taxon>
        <taxon>Rosaceae</taxon>
        <taxon>Amygdaloideae</taxon>
        <taxon>Maleae</taxon>
        <taxon>Malus</taxon>
    </lineage>
</organism>
<reference evidence="2 3" key="1">
    <citation type="submission" date="2018-10" db="EMBL/GenBank/DDBJ databases">
        <title>A high-quality apple genome assembly.</title>
        <authorList>
            <person name="Hu J."/>
        </authorList>
    </citation>
    <scope>NUCLEOTIDE SEQUENCE [LARGE SCALE GENOMIC DNA]</scope>
    <source>
        <strain evidence="3">cv. HFTH1</strain>
        <tissue evidence="2">Young leaf</tissue>
    </source>
</reference>
<dbReference type="Gene3D" id="2.60.40.150">
    <property type="entry name" value="C2 domain"/>
    <property type="match status" value="1"/>
</dbReference>
<dbReference type="PROSITE" id="PS50004">
    <property type="entry name" value="C2"/>
    <property type="match status" value="1"/>
</dbReference>
<dbReference type="PANTHER" id="PTHR32246:SF17">
    <property type="entry name" value="BON1-ASSOCIATED PROTEIN 2"/>
    <property type="match status" value="1"/>
</dbReference>
<dbReference type="PANTHER" id="PTHR32246">
    <property type="entry name" value="INGRESSION PROTEIN FIC1"/>
    <property type="match status" value="1"/>
</dbReference>
<dbReference type="InterPro" id="IPR035892">
    <property type="entry name" value="C2_domain_sf"/>
</dbReference>
<dbReference type="EMBL" id="RDQH01000327">
    <property type="protein sequence ID" value="RXI07991.1"/>
    <property type="molecule type" value="Genomic_DNA"/>
</dbReference>
<protein>
    <recommendedName>
        <fullName evidence="1">C2 domain-containing protein</fullName>
    </recommendedName>
</protein>
<evidence type="ECO:0000313" key="2">
    <source>
        <dbReference type="EMBL" id="RXI07991.1"/>
    </source>
</evidence>
<dbReference type="Proteomes" id="UP000290289">
    <property type="component" value="Chromosome 1"/>
</dbReference>
<dbReference type="OrthoDB" id="884464at2759"/>
<dbReference type="Gramene" id="mRNA:MD01G0035700">
    <property type="protein sequence ID" value="CDS:MD01G0035700.1"/>
    <property type="gene ID" value="MD01G0035700"/>
</dbReference>
<dbReference type="GO" id="GO:0006952">
    <property type="term" value="P:defense response"/>
    <property type="evidence" value="ECO:0007669"/>
    <property type="project" value="InterPro"/>
</dbReference>
<keyword evidence="3" id="KW-1185">Reference proteome</keyword>
<feature type="domain" description="C2" evidence="1">
    <location>
        <begin position="1"/>
        <end position="106"/>
    </location>
</feature>
<dbReference type="CDD" id="cd04051">
    <property type="entry name" value="C2_SRC2_like"/>
    <property type="match status" value="1"/>
</dbReference>
<dbReference type="Pfam" id="PF00168">
    <property type="entry name" value="C2"/>
    <property type="match status" value="1"/>
</dbReference>
<dbReference type="AlphaFoldDB" id="A0A498KLD4"/>
<proteinExistence type="predicted"/>
<evidence type="ECO:0000313" key="3">
    <source>
        <dbReference type="Proteomes" id="UP000290289"/>
    </source>
</evidence>
<name>A0A498KLD4_MALDO</name>
<dbReference type="SMR" id="A0A498KLD4"/>
<comment type="caution">
    <text evidence="2">The sequence shown here is derived from an EMBL/GenBank/DDBJ whole genome shotgun (WGS) entry which is preliminary data.</text>
</comment>
<dbReference type="InterPro" id="IPR000008">
    <property type="entry name" value="C2_dom"/>
</dbReference>
<evidence type="ECO:0000259" key="1">
    <source>
        <dbReference type="PROSITE" id="PS50004"/>
    </source>
</evidence>